<dbReference type="PANTHER" id="PTHR48021:SF1">
    <property type="entry name" value="GH07001P-RELATED"/>
    <property type="match status" value="1"/>
</dbReference>
<gene>
    <name evidence="7" type="ORF">HPB48_019194</name>
</gene>
<feature type="transmembrane region" description="Helical" evidence="5">
    <location>
        <begin position="99"/>
        <end position="117"/>
    </location>
</feature>
<feature type="transmembrane region" description="Helical" evidence="5">
    <location>
        <begin position="180"/>
        <end position="202"/>
    </location>
</feature>
<evidence type="ECO:0000256" key="4">
    <source>
        <dbReference type="ARBA" id="ARBA00023136"/>
    </source>
</evidence>
<comment type="subcellular location">
    <subcellularLocation>
        <location evidence="1">Membrane</location>
        <topology evidence="1">Multi-pass membrane protein</topology>
    </subcellularLocation>
</comment>
<dbReference type="InterPro" id="IPR003663">
    <property type="entry name" value="Sugar/inositol_transpt"/>
</dbReference>
<dbReference type="AlphaFoldDB" id="A0A9J6FTN8"/>
<keyword evidence="8" id="KW-1185">Reference proteome</keyword>
<name>A0A9J6FTN8_HAELO</name>
<evidence type="ECO:0000259" key="6">
    <source>
        <dbReference type="PROSITE" id="PS50850"/>
    </source>
</evidence>
<dbReference type="PROSITE" id="PS50850">
    <property type="entry name" value="MFS"/>
    <property type="match status" value="1"/>
</dbReference>
<evidence type="ECO:0000313" key="7">
    <source>
        <dbReference type="EMBL" id="KAH9366658.1"/>
    </source>
</evidence>
<dbReference type="InterPro" id="IPR036259">
    <property type="entry name" value="MFS_trans_sf"/>
</dbReference>
<feature type="transmembrane region" description="Helical" evidence="5">
    <location>
        <begin position="292"/>
        <end position="312"/>
    </location>
</feature>
<reference evidence="7 8" key="1">
    <citation type="journal article" date="2020" name="Cell">
        <title>Large-Scale Comparative Analyses of Tick Genomes Elucidate Their Genetic Diversity and Vector Capacities.</title>
        <authorList>
            <consortium name="Tick Genome and Microbiome Consortium (TIGMIC)"/>
            <person name="Jia N."/>
            <person name="Wang J."/>
            <person name="Shi W."/>
            <person name="Du L."/>
            <person name="Sun Y."/>
            <person name="Zhan W."/>
            <person name="Jiang J.F."/>
            <person name="Wang Q."/>
            <person name="Zhang B."/>
            <person name="Ji P."/>
            <person name="Bell-Sakyi L."/>
            <person name="Cui X.M."/>
            <person name="Yuan T.T."/>
            <person name="Jiang B.G."/>
            <person name="Yang W.F."/>
            <person name="Lam T.T."/>
            <person name="Chang Q.C."/>
            <person name="Ding S.J."/>
            <person name="Wang X.J."/>
            <person name="Zhu J.G."/>
            <person name="Ruan X.D."/>
            <person name="Zhao L."/>
            <person name="Wei J.T."/>
            <person name="Ye R.Z."/>
            <person name="Que T.C."/>
            <person name="Du C.H."/>
            <person name="Zhou Y.H."/>
            <person name="Cheng J.X."/>
            <person name="Dai P.F."/>
            <person name="Guo W.B."/>
            <person name="Han X.H."/>
            <person name="Huang E.J."/>
            <person name="Li L.F."/>
            <person name="Wei W."/>
            <person name="Gao Y.C."/>
            <person name="Liu J.Z."/>
            <person name="Shao H.Z."/>
            <person name="Wang X."/>
            <person name="Wang C.C."/>
            <person name="Yang T.C."/>
            <person name="Huo Q.B."/>
            <person name="Li W."/>
            <person name="Chen H.Y."/>
            <person name="Chen S.E."/>
            <person name="Zhou L.G."/>
            <person name="Ni X.B."/>
            <person name="Tian J.H."/>
            <person name="Sheng Y."/>
            <person name="Liu T."/>
            <person name="Pan Y.S."/>
            <person name="Xia L.Y."/>
            <person name="Li J."/>
            <person name="Zhao F."/>
            <person name="Cao W.C."/>
        </authorList>
    </citation>
    <scope>NUCLEOTIDE SEQUENCE [LARGE SCALE GENOMIC DNA]</scope>
    <source>
        <strain evidence="7">HaeL-2018</strain>
    </source>
</reference>
<dbReference type="InterPro" id="IPR050549">
    <property type="entry name" value="MFS_Trehalose_Transporter"/>
</dbReference>
<sequence length="410" mass="44321">MQRVLFKVDVQKERFRLPLPRYFMSTLANAWMAAVCAGATLGYTSPAAQSIAAASGDKAEALHPLSTSPWFTSLLPLGAMLGALLGGPSSQYLGRRQTLLLSALCFMAGYSCIMTARSAEFTLIGRFVTGLATGIVSLCAPVYISEIVVATQRGSLGAVFQLAVTLGILYSYVMSRFMQWKWLAAACFFCSVLLVITSHFAVESPRWLLLRGRKLDAILCLQILRGPDIRVDDECYAIEQVFPSASTPRSHVLLALKGNFMQQFSGINMFIFYAGSLFQSVGISISAKDTSIIMAGLQVGATLVAVALMDVVGRRRLLSVSSIICVFALTTIGALYSMSSGGEQEATPSVWPSIDRLPVVFMGLYVMGTKSRARFVCALYSRTCRNFICKPASSLSPTIISLPPSTPALR</sequence>
<proteinExistence type="predicted"/>
<feature type="transmembrane region" description="Helical" evidence="5">
    <location>
        <begin position="123"/>
        <end position="144"/>
    </location>
</feature>
<protein>
    <recommendedName>
        <fullName evidence="6">Major facilitator superfamily (MFS) profile domain-containing protein</fullName>
    </recommendedName>
</protein>
<dbReference type="VEuPathDB" id="VectorBase:HLOH_047327"/>
<feature type="transmembrane region" description="Helical" evidence="5">
    <location>
        <begin position="21"/>
        <end position="43"/>
    </location>
</feature>
<feature type="transmembrane region" description="Helical" evidence="5">
    <location>
        <begin position="317"/>
        <end position="338"/>
    </location>
</feature>
<evidence type="ECO:0000256" key="1">
    <source>
        <dbReference type="ARBA" id="ARBA00004141"/>
    </source>
</evidence>
<dbReference type="GO" id="GO:0022857">
    <property type="term" value="F:transmembrane transporter activity"/>
    <property type="evidence" value="ECO:0007669"/>
    <property type="project" value="InterPro"/>
</dbReference>
<evidence type="ECO:0000256" key="3">
    <source>
        <dbReference type="ARBA" id="ARBA00022989"/>
    </source>
</evidence>
<dbReference type="PRINTS" id="PR00171">
    <property type="entry name" value="SUGRTRNSPORT"/>
</dbReference>
<evidence type="ECO:0000256" key="2">
    <source>
        <dbReference type="ARBA" id="ARBA00022692"/>
    </source>
</evidence>
<dbReference type="PROSITE" id="PS00217">
    <property type="entry name" value="SUGAR_TRANSPORT_2"/>
    <property type="match status" value="1"/>
</dbReference>
<dbReference type="GO" id="GO:0016020">
    <property type="term" value="C:membrane"/>
    <property type="evidence" value="ECO:0007669"/>
    <property type="project" value="UniProtKB-SubCell"/>
</dbReference>
<accession>A0A9J6FTN8</accession>
<dbReference type="SUPFAM" id="SSF103473">
    <property type="entry name" value="MFS general substrate transporter"/>
    <property type="match status" value="1"/>
</dbReference>
<dbReference type="Gene3D" id="1.20.1250.20">
    <property type="entry name" value="MFS general substrate transporter like domains"/>
    <property type="match status" value="2"/>
</dbReference>
<dbReference type="PANTHER" id="PTHR48021">
    <property type="match status" value="1"/>
</dbReference>
<feature type="transmembrane region" description="Helical" evidence="5">
    <location>
        <begin position="267"/>
        <end position="286"/>
    </location>
</feature>
<keyword evidence="2 5" id="KW-0812">Transmembrane</keyword>
<dbReference type="Pfam" id="PF00083">
    <property type="entry name" value="Sugar_tr"/>
    <property type="match status" value="1"/>
</dbReference>
<dbReference type="Proteomes" id="UP000821853">
    <property type="component" value="Chromosome 2"/>
</dbReference>
<keyword evidence="3 5" id="KW-1133">Transmembrane helix</keyword>
<feature type="transmembrane region" description="Helical" evidence="5">
    <location>
        <begin position="70"/>
        <end position="87"/>
    </location>
</feature>
<dbReference type="InterPro" id="IPR005829">
    <property type="entry name" value="Sugar_transporter_CS"/>
</dbReference>
<keyword evidence="4 5" id="KW-0472">Membrane</keyword>
<comment type="caution">
    <text evidence="7">The sequence shown here is derived from an EMBL/GenBank/DDBJ whole genome shotgun (WGS) entry which is preliminary data.</text>
</comment>
<dbReference type="InterPro" id="IPR020846">
    <property type="entry name" value="MFS_dom"/>
</dbReference>
<evidence type="ECO:0000313" key="8">
    <source>
        <dbReference type="Proteomes" id="UP000821853"/>
    </source>
</evidence>
<feature type="transmembrane region" description="Helical" evidence="5">
    <location>
        <begin position="156"/>
        <end position="174"/>
    </location>
</feature>
<dbReference type="OMA" id="HNMAMLL"/>
<dbReference type="InterPro" id="IPR005828">
    <property type="entry name" value="MFS_sugar_transport-like"/>
</dbReference>
<feature type="domain" description="Major facilitator superfamily (MFS) profile" evidence="6">
    <location>
        <begin position="26"/>
        <end position="410"/>
    </location>
</feature>
<dbReference type="PROSITE" id="PS00216">
    <property type="entry name" value="SUGAR_TRANSPORT_1"/>
    <property type="match status" value="1"/>
</dbReference>
<evidence type="ECO:0000256" key="5">
    <source>
        <dbReference type="SAM" id="Phobius"/>
    </source>
</evidence>
<dbReference type="OrthoDB" id="6612291at2759"/>
<feature type="transmembrane region" description="Helical" evidence="5">
    <location>
        <begin position="350"/>
        <end position="367"/>
    </location>
</feature>
<dbReference type="EMBL" id="JABSTR010000004">
    <property type="protein sequence ID" value="KAH9366658.1"/>
    <property type="molecule type" value="Genomic_DNA"/>
</dbReference>
<organism evidence="7 8">
    <name type="scientific">Haemaphysalis longicornis</name>
    <name type="common">Bush tick</name>
    <dbReference type="NCBI Taxonomy" id="44386"/>
    <lineage>
        <taxon>Eukaryota</taxon>
        <taxon>Metazoa</taxon>
        <taxon>Ecdysozoa</taxon>
        <taxon>Arthropoda</taxon>
        <taxon>Chelicerata</taxon>
        <taxon>Arachnida</taxon>
        <taxon>Acari</taxon>
        <taxon>Parasitiformes</taxon>
        <taxon>Ixodida</taxon>
        <taxon>Ixodoidea</taxon>
        <taxon>Ixodidae</taxon>
        <taxon>Haemaphysalinae</taxon>
        <taxon>Haemaphysalis</taxon>
    </lineage>
</organism>